<evidence type="ECO:0000313" key="2">
    <source>
        <dbReference type="EMBL" id="CAL1536661.1"/>
    </source>
</evidence>
<proteinExistence type="predicted"/>
<organism evidence="2 3">
    <name type="scientific">Lymnaea stagnalis</name>
    <name type="common">Great pond snail</name>
    <name type="synonym">Helix stagnalis</name>
    <dbReference type="NCBI Taxonomy" id="6523"/>
    <lineage>
        <taxon>Eukaryota</taxon>
        <taxon>Metazoa</taxon>
        <taxon>Spiralia</taxon>
        <taxon>Lophotrochozoa</taxon>
        <taxon>Mollusca</taxon>
        <taxon>Gastropoda</taxon>
        <taxon>Heterobranchia</taxon>
        <taxon>Euthyneura</taxon>
        <taxon>Panpulmonata</taxon>
        <taxon>Hygrophila</taxon>
        <taxon>Lymnaeoidea</taxon>
        <taxon>Lymnaeidae</taxon>
        <taxon>Lymnaea</taxon>
    </lineage>
</organism>
<evidence type="ECO:0000313" key="3">
    <source>
        <dbReference type="Proteomes" id="UP001497497"/>
    </source>
</evidence>
<comment type="caution">
    <text evidence="2">The sequence shown here is derived from an EMBL/GenBank/DDBJ whole genome shotgun (WGS) entry which is preliminary data.</text>
</comment>
<sequence length="215" mass="24384">MSGQGGFWNAPKVVYSKQTQTLLSEMMKESKLTNFQQRHLQQTLKGGGYLPTQVAPTSSKTENRKLKNKAPLPKVLNPKVYTGGVRTKSTMQAMGAFEKPEYVPARGAMRSIREKERLANIMAYGEDKPKVSAKHPPIEIESPAPRDRFDELQSEIEDRQSFLKEMEAIGKGDKYRTIIATEISQLVREMELIDKKRSAQLQTLLEQEERKNNAS</sequence>
<name>A0AAV2HRB3_LYMST</name>
<dbReference type="Pfam" id="PF05250">
    <property type="entry name" value="UPF0193"/>
    <property type="match status" value="1"/>
</dbReference>
<dbReference type="Proteomes" id="UP001497497">
    <property type="component" value="Unassembled WGS sequence"/>
</dbReference>
<dbReference type="PANTHER" id="PTHR28348">
    <property type="entry name" value="UPF0193 PROTEIN EVG1"/>
    <property type="match status" value="1"/>
</dbReference>
<evidence type="ECO:0000256" key="1">
    <source>
        <dbReference type="SAM" id="MobiDB-lite"/>
    </source>
</evidence>
<dbReference type="EMBL" id="CAXITT010000235">
    <property type="protein sequence ID" value="CAL1536661.1"/>
    <property type="molecule type" value="Genomic_DNA"/>
</dbReference>
<dbReference type="PANTHER" id="PTHR28348:SF1">
    <property type="entry name" value="UPF0193 PROTEIN EVG1"/>
    <property type="match status" value="1"/>
</dbReference>
<protein>
    <submittedName>
        <fullName evidence="2">Uncharacterized protein</fullName>
    </submittedName>
</protein>
<dbReference type="AlphaFoldDB" id="A0AAV2HRB3"/>
<reference evidence="2 3" key="1">
    <citation type="submission" date="2024-04" db="EMBL/GenBank/DDBJ databases">
        <authorList>
            <consortium name="Genoscope - CEA"/>
            <person name="William W."/>
        </authorList>
    </citation>
    <scope>NUCLEOTIDE SEQUENCE [LARGE SCALE GENOMIC DNA]</scope>
</reference>
<gene>
    <name evidence="2" type="ORF">GSLYS_00010574001</name>
</gene>
<keyword evidence="3" id="KW-1185">Reference proteome</keyword>
<dbReference type="InterPro" id="IPR007914">
    <property type="entry name" value="UPF0193"/>
</dbReference>
<accession>A0AAV2HRB3</accession>
<feature type="region of interest" description="Disordered" evidence="1">
    <location>
        <begin position="44"/>
        <end position="70"/>
    </location>
</feature>